<dbReference type="SUPFAM" id="SSF51735">
    <property type="entry name" value="NAD(P)-binding Rossmann-fold domains"/>
    <property type="match status" value="1"/>
</dbReference>
<evidence type="ECO:0000313" key="6">
    <source>
        <dbReference type="EMBL" id="CAB4986020.1"/>
    </source>
</evidence>
<dbReference type="InterPro" id="IPR020904">
    <property type="entry name" value="Sc_DH/Rdtase_CS"/>
</dbReference>
<dbReference type="PRINTS" id="PR00081">
    <property type="entry name" value="GDHRDH"/>
</dbReference>
<dbReference type="InterPro" id="IPR036291">
    <property type="entry name" value="NAD(P)-bd_dom_sf"/>
</dbReference>
<evidence type="ECO:0000256" key="1">
    <source>
        <dbReference type="ARBA" id="ARBA00006484"/>
    </source>
</evidence>
<dbReference type="PANTHER" id="PTHR24321:SF15">
    <property type="entry name" value="OXIDOREDUCTASE UCPA"/>
    <property type="match status" value="1"/>
</dbReference>
<dbReference type="PANTHER" id="PTHR24321">
    <property type="entry name" value="DEHYDROGENASES, SHORT CHAIN"/>
    <property type="match status" value="1"/>
</dbReference>
<accession>A0A6J7HC73</accession>
<dbReference type="InterPro" id="IPR002347">
    <property type="entry name" value="SDR_fam"/>
</dbReference>
<dbReference type="PRINTS" id="PR00080">
    <property type="entry name" value="SDRFAMILY"/>
</dbReference>
<dbReference type="EMBL" id="CAEZYR010000035">
    <property type="protein sequence ID" value="CAB4740974.1"/>
    <property type="molecule type" value="Genomic_DNA"/>
</dbReference>
<proteinExistence type="inferred from homology"/>
<dbReference type="EMBL" id="CAFABA010000040">
    <property type="protein sequence ID" value="CAB4828251.1"/>
    <property type="molecule type" value="Genomic_DNA"/>
</dbReference>
<name>A0A6J7HC73_9ZZZZ</name>
<gene>
    <name evidence="3" type="ORF">UFOPK2754_01173</name>
    <name evidence="4" type="ORF">UFOPK3139_01192</name>
    <name evidence="5" type="ORF">UFOPK3543_01691</name>
    <name evidence="6" type="ORF">UFOPK3967_00690</name>
</gene>
<dbReference type="NCBIfam" id="NF005559">
    <property type="entry name" value="PRK07231.1"/>
    <property type="match status" value="1"/>
</dbReference>
<evidence type="ECO:0000313" key="5">
    <source>
        <dbReference type="EMBL" id="CAB4913930.1"/>
    </source>
</evidence>
<comment type="similarity">
    <text evidence="1">Belongs to the short-chain dehydrogenases/reductases (SDR) family.</text>
</comment>
<dbReference type="Pfam" id="PF13561">
    <property type="entry name" value="adh_short_C2"/>
    <property type="match status" value="1"/>
</dbReference>
<evidence type="ECO:0000256" key="2">
    <source>
        <dbReference type="ARBA" id="ARBA00023002"/>
    </source>
</evidence>
<organism evidence="5">
    <name type="scientific">freshwater metagenome</name>
    <dbReference type="NCBI Taxonomy" id="449393"/>
    <lineage>
        <taxon>unclassified sequences</taxon>
        <taxon>metagenomes</taxon>
        <taxon>ecological metagenomes</taxon>
    </lineage>
</organism>
<dbReference type="PROSITE" id="PS00061">
    <property type="entry name" value="ADH_SHORT"/>
    <property type="match status" value="1"/>
</dbReference>
<dbReference type="EMBL" id="CAFBOS010000029">
    <property type="protein sequence ID" value="CAB4986020.1"/>
    <property type="molecule type" value="Genomic_DNA"/>
</dbReference>
<dbReference type="EMBL" id="CAFBMH010000062">
    <property type="protein sequence ID" value="CAB4913930.1"/>
    <property type="molecule type" value="Genomic_DNA"/>
</dbReference>
<evidence type="ECO:0000313" key="4">
    <source>
        <dbReference type="EMBL" id="CAB4828251.1"/>
    </source>
</evidence>
<sequence>MEGRAPQLMEITGLEGKVAVVTGAGRMRSIGRPIAVELARAGCDIVLTGTGRSPDRYPDDERAADWRDIESVADEVRSLGRRAEAVVSNVADAGAVDALVAGTLAQFGRVDIVVNNAGAARGADRVPVVDLDIDVWRNVIDVNLHGTFLMSRAFARAIVAAGAGGSIVNISSIGGKMMAARTAAYAASKAAIHALTCAMASELGPDGVRVNAVCPGIIDTYRMDDVGRGERWEQMIAASVPLGRPGTGEDIANMVVYLCSDQGSWISGQLYTVDGGMLTGR</sequence>
<dbReference type="AlphaFoldDB" id="A0A6J7HC73"/>
<keyword evidence="2" id="KW-0560">Oxidoreductase</keyword>
<reference evidence="5" key="1">
    <citation type="submission" date="2020-05" db="EMBL/GenBank/DDBJ databases">
        <authorList>
            <person name="Chiriac C."/>
            <person name="Salcher M."/>
            <person name="Ghai R."/>
            <person name="Kavagutti S V."/>
        </authorList>
    </citation>
    <scope>NUCLEOTIDE SEQUENCE</scope>
</reference>
<dbReference type="FunFam" id="3.40.50.720:FF:000084">
    <property type="entry name" value="Short-chain dehydrogenase reductase"/>
    <property type="match status" value="1"/>
</dbReference>
<dbReference type="Gene3D" id="3.40.50.720">
    <property type="entry name" value="NAD(P)-binding Rossmann-like Domain"/>
    <property type="match status" value="1"/>
</dbReference>
<evidence type="ECO:0000313" key="3">
    <source>
        <dbReference type="EMBL" id="CAB4740974.1"/>
    </source>
</evidence>
<protein>
    <submittedName>
        <fullName evidence="5">Unannotated protein</fullName>
    </submittedName>
</protein>
<dbReference type="GO" id="GO:0016491">
    <property type="term" value="F:oxidoreductase activity"/>
    <property type="evidence" value="ECO:0007669"/>
    <property type="project" value="UniProtKB-KW"/>
</dbReference>